<dbReference type="InterPro" id="IPR013249">
    <property type="entry name" value="RNA_pol_sigma70_r4_t2"/>
</dbReference>
<dbReference type="Gene3D" id="1.10.1740.10">
    <property type="match status" value="1"/>
</dbReference>
<feature type="domain" description="RNA polymerase sigma-70 region 2" evidence="7">
    <location>
        <begin position="24"/>
        <end position="92"/>
    </location>
</feature>
<protein>
    <recommendedName>
        <fullName evidence="6">RNA polymerase sigma factor</fullName>
    </recommendedName>
</protein>
<comment type="similarity">
    <text evidence="1 6">Belongs to the sigma-70 factor family. ECF subfamily.</text>
</comment>
<organism evidence="9 10">
    <name type="scientific">Algoriphagus locisalis</name>
    <dbReference type="NCBI Taxonomy" id="305507"/>
    <lineage>
        <taxon>Bacteria</taxon>
        <taxon>Pseudomonadati</taxon>
        <taxon>Bacteroidota</taxon>
        <taxon>Cytophagia</taxon>
        <taxon>Cytophagales</taxon>
        <taxon>Cyclobacteriaceae</taxon>
        <taxon>Algoriphagus</taxon>
    </lineage>
</organism>
<dbReference type="InterPro" id="IPR013325">
    <property type="entry name" value="RNA_pol_sigma_r2"/>
</dbReference>
<dbReference type="PANTHER" id="PTHR43133:SF45">
    <property type="entry name" value="RNA POLYMERASE ECF-TYPE SIGMA FACTOR"/>
    <property type="match status" value="1"/>
</dbReference>
<dbReference type="Proteomes" id="UP000199673">
    <property type="component" value="Unassembled WGS sequence"/>
</dbReference>
<dbReference type="Gene3D" id="1.10.10.10">
    <property type="entry name" value="Winged helix-like DNA-binding domain superfamily/Winged helix DNA-binding domain"/>
    <property type="match status" value="1"/>
</dbReference>
<reference evidence="10" key="1">
    <citation type="submission" date="2016-10" db="EMBL/GenBank/DDBJ databases">
        <authorList>
            <person name="Varghese N."/>
            <person name="Submissions S."/>
        </authorList>
    </citation>
    <scope>NUCLEOTIDE SEQUENCE [LARGE SCALE GENOMIC DNA]</scope>
    <source>
        <strain evidence="10">DSM 23445</strain>
    </source>
</reference>
<evidence type="ECO:0000256" key="2">
    <source>
        <dbReference type="ARBA" id="ARBA00023015"/>
    </source>
</evidence>
<keyword evidence="5 6" id="KW-0804">Transcription</keyword>
<dbReference type="GO" id="GO:0006352">
    <property type="term" value="P:DNA-templated transcription initiation"/>
    <property type="evidence" value="ECO:0007669"/>
    <property type="project" value="InterPro"/>
</dbReference>
<feature type="domain" description="RNA polymerase sigma factor 70 region 4 type 2" evidence="8">
    <location>
        <begin position="119"/>
        <end position="170"/>
    </location>
</feature>
<evidence type="ECO:0000256" key="5">
    <source>
        <dbReference type="ARBA" id="ARBA00023163"/>
    </source>
</evidence>
<dbReference type="Pfam" id="PF04542">
    <property type="entry name" value="Sigma70_r2"/>
    <property type="match status" value="1"/>
</dbReference>
<dbReference type="PROSITE" id="PS01063">
    <property type="entry name" value="SIGMA70_ECF"/>
    <property type="match status" value="1"/>
</dbReference>
<dbReference type="InterPro" id="IPR007627">
    <property type="entry name" value="RNA_pol_sigma70_r2"/>
</dbReference>
<dbReference type="SUPFAM" id="SSF88946">
    <property type="entry name" value="Sigma2 domain of RNA polymerase sigma factors"/>
    <property type="match status" value="1"/>
</dbReference>
<dbReference type="InterPro" id="IPR013324">
    <property type="entry name" value="RNA_pol_sigma_r3/r4-like"/>
</dbReference>
<sequence>MVGAGASAAYQTVSEPKKIIFSRLYGQYYAMVLQLALGFVKGNRDQAEDLTQEVFIQVWNHLEGFRGQSSYKTWIYRITVNSCLGFLKKSKREAELQDPMQLSHEQLSEEEDSSQKTLDELYRALGKLDDLDRLIVSMLLEELPYEEISEVLGISASNLRVKIHRVKKKLKKLMNHE</sequence>
<dbReference type="STRING" id="305507.SAMN04489724_0258"/>
<name>A0A1I7E892_9BACT</name>
<dbReference type="SUPFAM" id="SSF88659">
    <property type="entry name" value="Sigma3 and sigma4 domains of RNA polymerase sigma factors"/>
    <property type="match status" value="1"/>
</dbReference>
<dbReference type="InterPro" id="IPR039425">
    <property type="entry name" value="RNA_pol_sigma-70-like"/>
</dbReference>
<dbReference type="InterPro" id="IPR036388">
    <property type="entry name" value="WH-like_DNA-bd_sf"/>
</dbReference>
<keyword evidence="2 6" id="KW-0805">Transcription regulation</keyword>
<dbReference type="Pfam" id="PF08281">
    <property type="entry name" value="Sigma70_r4_2"/>
    <property type="match status" value="1"/>
</dbReference>
<dbReference type="EMBL" id="FPBF01000012">
    <property type="protein sequence ID" value="SFU20168.1"/>
    <property type="molecule type" value="Genomic_DNA"/>
</dbReference>
<evidence type="ECO:0000256" key="3">
    <source>
        <dbReference type="ARBA" id="ARBA00023082"/>
    </source>
</evidence>
<proteinExistence type="inferred from homology"/>
<evidence type="ECO:0000313" key="9">
    <source>
        <dbReference type="EMBL" id="SFU20168.1"/>
    </source>
</evidence>
<evidence type="ECO:0000256" key="1">
    <source>
        <dbReference type="ARBA" id="ARBA00010641"/>
    </source>
</evidence>
<evidence type="ECO:0000256" key="6">
    <source>
        <dbReference type="RuleBase" id="RU000716"/>
    </source>
</evidence>
<dbReference type="PANTHER" id="PTHR43133">
    <property type="entry name" value="RNA POLYMERASE ECF-TYPE SIGMA FACTO"/>
    <property type="match status" value="1"/>
</dbReference>
<dbReference type="InterPro" id="IPR014284">
    <property type="entry name" value="RNA_pol_sigma-70_dom"/>
</dbReference>
<dbReference type="InterPro" id="IPR000838">
    <property type="entry name" value="RNA_pol_sigma70_ECF_CS"/>
</dbReference>
<dbReference type="NCBIfam" id="TIGR02937">
    <property type="entry name" value="sigma70-ECF"/>
    <property type="match status" value="1"/>
</dbReference>
<keyword evidence="10" id="KW-1185">Reference proteome</keyword>
<dbReference type="AlphaFoldDB" id="A0A1I7E892"/>
<keyword evidence="3 6" id="KW-0731">Sigma factor</keyword>
<dbReference type="CDD" id="cd06171">
    <property type="entry name" value="Sigma70_r4"/>
    <property type="match status" value="1"/>
</dbReference>
<dbReference type="GO" id="GO:0003677">
    <property type="term" value="F:DNA binding"/>
    <property type="evidence" value="ECO:0007669"/>
    <property type="project" value="UniProtKB-KW"/>
</dbReference>
<gene>
    <name evidence="9" type="ORF">SAMN04489724_0258</name>
</gene>
<evidence type="ECO:0000259" key="7">
    <source>
        <dbReference type="Pfam" id="PF04542"/>
    </source>
</evidence>
<dbReference type="GO" id="GO:0016987">
    <property type="term" value="F:sigma factor activity"/>
    <property type="evidence" value="ECO:0007669"/>
    <property type="project" value="UniProtKB-KW"/>
</dbReference>
<accession>A0A1I7E892</accession>
<keyword evidence="4 6" id="KW-0238">DNA-binding</keyword>
<evidence type="ECO:0000259" key="8">
    <source>
        <dbReference type="Pfam" id="PF08281"/>
    </source>
</evidence>
<evidence type="ECO:0000256" key="4">
    <source>
        <dbReference type="ARBA" id="ARBA00023125"/>
    </source>
</evidence>
<evidence type="ECO:0000313" key="10">
    <source>
        <dbReference type="Proteomes" id="UP000199673"/>
    </source>
</evidence>